<evidence type="ECO:0000313" key="2">
    <source>
        <dbReference type="EMBL" id="CAA0101502.1"/>
    </source>
</evidence>
<dbReference type="Proteomes" id="UP000434580">
    <property type="component" value="Unassembled WGS sequence"/>
</dbReference>
<dbReference type="InterPro" id="IPR004919">
    <property type="entry name" value="GmrSD_N"/>
</dbReference>
<organism evidence="2 3">
    <name type="scientific">BD1-7 clade bacterium</name>
    <dbReference type="NCBI Taxonomy" id="2029982"/>
    <lineage>
        <taxon>Bacteria</taxon>
        <taxon>Pseudomonadati</taxon>
        <taxon>Pseudomonadota</taxon>
        <taxon>Gammaproteobacteria</taxon>
        <taxon>Cellvibrionales</taxon>
        <taxon>Spongiibacteraceae</taxon>
        <taxon>BD1-7 clade</taxon>
    </lineage>
</organism>
<accession>A0A5S9PCQ4</accession>
<evidence type="ECO:0000313" key="3">
    <source>
        <dbReference type="Proteomes" id="UP000434580"/>
    </source>
</evidence>
<evidence type="ECO:0000259" key="1">
    <source>
        <dbReference type="Pfam" id="PF03235"/>
    </source>
</evidence>
<dbReference type="AlphaFoldDB" id="A0A5S9PCQ4"/>
<feature type="domain" description="GmrSD restriction endonucleases N-terminal" evidence="1">
    <location>
        <begin position="10"/>
        <end position="230"/>
    </location>
</feature>
<name>A0A5S9PCQ4_9GAMM</name>
<reference evidence="2 3" key="1">
    <citation type="submission" date="2019-11" db="EMBL/GenBank/DDBJ databases">
        <authorList>
            <person name="Holert J."/>
        </authorList>
    </citation>
    <scope>NUCLEOTIDE SEQUENCE [LARGE SCALE GENOMIC DNA]</scope>
    <source>
        <strain evidence="2">BC5_2</strain>
    </source>
</reference>
<sequence length="761" mass="88113">MSAQQTFWRLLGNYSIEIPKVQRDYAQGREDSKTAQIRQNFVSTLVELVSDPDKSTDLDFIYGSVRDDTLILLDGQQRLTTLFLLHWYLALSAEKLPEASDKLSRFRYETRVGAREFMQALLHNGETIKPNTIPGKISDAIMDAHWFFSIWKTDPTVQSMLVMLDEIHQQFKSQDLNMPKLWAQLICHDKPPVTFHFLNMDEFALTDELYIKMNARGRSLSHFENFKAWLQSQTGELDINKKERFFSKLDKEWADVFWQQRERGVFETDNYMLRFFKAVVIFRLGSLVSIKGEKLNAKDTSLLSTLLSSVEMPLQSLGEYRIFDAQTFEGISVFLDFIHSRGSCEPDEHAKSLIDVFVRILRSSDYLDLTRFFALYSGVNNAFSVASNPGTSSEKLGCWFHIIERLINNTYIDSQPNLLRAARAIQEFKILGTIDVYSELAKQDAKFIDFFSERQRREEILKARLICEDRAWLDLLRTYENHSYFYGQVGFLLEYTRLKNAGEYCQKTFSAVAVKAAVLFSDDLIETHDFLLQRALLSIGDYLVASGANYNFCRPTKSNARERNENWRAVFNDSKRAPYLFDLLDKLSVGLEKEGLQKVIERAQTKDWRQLFIQFPETIGYCGKREARFDYYDVDEIYLLHGIRMSGRHKGLVSSCLYLDINSSKDRDLEPLKSVMDNKVVSGDDHYTGLTFSPFQGGTLIVDYEDNFQISLRDENDLELVLTEDDSIKALHRAIQRIIEMAGMEPYCNQQDVVEEAMEAE</sequence>
<protein>
    <recommendedName>
        <fullName evidence="1">GmrSD restriction endonucleases N-terminal domain-containing protein</fullName>
    </recommendedName>
</protein>
<dbReference type="EMBL" id="CACSII010000009">
    <property type="protein sequence ID" value="CAA0101502.1"/>
    <property type="molecule type" value="Genomic_DNA"/>
</dbReference>
<dbReference type="OrthoDB" id="9798761at2"/>
<gene>
    <name evidence="2" type="ORF">DPBNPPHM_03914</name>
</gene>
<dbReference type="Pfam" id="PF03235">
    <property type="entry name" value="GmrSD_N"/>
    <property type="match status" value="1"/>
</dbReference>
<proteinExistence type="predicted"/>